<dbReference type="AlphaFoldDB" id="A0A7H0LIL9"/>
<dbReference type="Pfam" id="PF13561">
    <property type="entry name" value="adh_short_C2"/>
    <property type="match status" value="1"/>
</dbReference>
<dbReference type="InterPro" id="IPR002347">
    <property type="entry name" value="SDR_fam"/>
</dbReference>
<dbReference type="KEGG" id="spap:H3Z74_23295"/>
<keyword evidence="3" id="KW-1185">Reference proteome</keyword>
<evidence type="ECO:0000313" key="2">
    <source>
        <dbReference type="EMBL" id="QNQ09522.1"/>
    </source>
</evidence>
<comment type="similarity">
    <text evidence="1">Belongs to the short-chain dehydrogenases/reductases (SDR) family.</text>
</comment>
<dbReference type="Proteomes" id="UP000516148">
    <property type="component" value="Chromosome"/>
</dbReference>
<dbReference type="Gene3D" id="3.40.50.720">
    <property type="entry name" value="NAD(P)-binding Rossmann-like Domain"/>
    <property type="match status" value="1"/>
</dbReference>
<dbReference type="CDD" id="cd05233">
    <property type="entry name" value="SDR_c"/>
    <property type="match status" value="1"/>
</dbReference>
<dbReference type="PRINTS" id="PR00080">
    <property type="entry name" value="SDRFAMILY"/>
</dbReference>
<proteinExistence type="inferred from homology"/>
<reference evidence="2 3" key="1">
    <citation type="submission" date="2020-09" db="EMBL/GenBank/DDBJ databases">
        <title>Sphingomonas sp., a new species isolated from pork steak.</title>
        <authorList>
            <person name="Heidler von Heilborn D."/>
        </authorList>
    </citation>
    <scope>NUCLEOTIDE SEQUENCE [LARGE SCALE GENOMIC DNA]</scope>
    <source>
        <strain evidence="3">S8-3T</strain>
    </source>
</reference>
<evidence type="ECO:0000313" key="3">
    <source>
        <dbReference type="Proteomes" id="UP000516148"/>
    </source>
</evidence>
<gene>
    <name evidence="2" type="ORF">H3Z74_23295</name>
</gene>
<dbReference type="EMBL" id="CP061038">
    <property type="protein sequence ID" value="QNQ09522.1"/>
    <property type="molecule type" value="Genomic_DNA"/>
</dbReference>
<dbReference type="SUPFAM" id="SSF51735">
    <property type="entry name" value="NAD(P)-binding Rossmann-fold domains"/>
    <property type="match status" value="1"/>
</dbReference>
<dbReference type="InterPro" id="IPR036291">
    <property type="entry name" value="NAD(P)-bd_dom_sf"/>
</dbReference>
<dbReference type="PANTHER" id="PTHR42760">
    <property type="entry name" value="SHORT-CHAIN DEHYDROGENASES/REDUCTASES FAMILY MEMBER"/>
    <property type="match status" value="1"/>
</dbReference>
<dbReference type="InterPro" id="IPR020904">
    <property type="entry name" value="Sc_DH/Rdtase_CS"/>
</dbReference>
<evidence type="ECO:0000256" key="1">
    <source>
        <dbReference type="ARBA" id="ARBA00006484"/>
    </source>
</evidence>
<dbReference type="PROSITE" id="PS00061">
    <property type="entry name" value="ADH_SHORT"/>
    <property type="match status" value="1"/>
</dbReference>
<dbReference type="RefSeq" id="WP_187761833.1">
    <property type="nucleotide sequence ID" value="NZ_CP061038.1"/>
</dbReference>
<accession>A0A7H0LIL9</accession>
<dbReference type="FunFam" id="3.40.50.720:FF:000084">
    <property type="entry name" value="Short-chain dehydrogenase reductase"/>
    <property type="match status" value="1"/>
</dbReference>
<dbReference type="GO" id="GO:0016616">
    <property type="term" value="F:oxidoreductase activity, acting on the CH-OH group of donors, NAD or NADP as acceptor"/>
    <property type="evidence" value="ECO:0007669"/>
    <property type="project" value="TreeGrafter"/>
</dbReference>
<name>A0A7H0LIL9_9SPHN</name>
<dbReference type="PRINTS" id="PR00081">
    <property type="entry name" value="GDHRDH"/>
</dbReference>
<organism evidence="2 3">
    <name type="scientific">Sphingomonas alpina</name>
    <dbReference type="NCBI Taxonomy" id="653931"/>
    <lineage>
        <taxon>Bacteria</taxon>
        <taxon>Pseudomonadati</taxon>
        <taxon>Pseudomonadota</taxon>
        <taxon>Alphaproteobacteria</taxon>
        <taxon>Sphingomonadales</taxon>
        <taxon>Sphingomonadaceae</taxon>
        <taxon>Sphingomonas</taxon>
    </lineage>
</organism>
<sequence length="241" mass="24778">MTGPATDKRALVTGGARGIGRAIAVTLAAAGWQVTAADIDASAVAEAEPDLRITGETLDVIDRAAVAALIEQRGPFDVVVNNAAIPADMLPFAELTSGHFARALRINVMGSFIVAQEAARRMESGTIVNIASRGYLGGIGGAHYVASKAAVVGMTRAMAVELRWRGIAVNAVAPGMVETRMIENFSPVLREKLTEMEPGGGPLNPVVIAGAVAYLASPAGRSMTGQVLLVDGGKTIGVGLY</sequence>
<protein>
    <submittedName>
        <fullName evidence="2">SDR family oxidoreductase</fullName>
    </submittedName>
</protein>